<name>A0ABQ1VTP4_9BACL</name>
<proteinExistence type="predicted"/>
<dbReference type="EMBL" id="BMIW01000012">
    <property type="protein sequence ID" value="GGF98533.1"/>
    <property type="molecule type" value="Genomic_DNA"/>
</dbReference>
<gene>
    <name evidence="1" type="ORF">GCM10010913_20450</name>
</gene>
<evidence type="ECO:0000313" key="2">
    <source>
        <dbReference type="Proteomes" id="UP000608420"/>
    </source>
</evidence>
<accession>A0ABQ1VTP4</accession>
<reference evidence="2" key="1">
    <citation type="journal article" date="2019" name="Int. J. Syst. Evol. Microbiol.">
        <title>The Global Catalogue of Microorganisms (GCM) 10K type strain sequencing project: providing services to taxonomists for standard genome sequencing and annotation.</title>
        <authorList>
            <consortium name="The Broad Institute Genomics Platform"/>
            <consortium name="The Broad Institute Genome Sequencing Center for Infectious Disease"/>
            <person name="Wu L."/>
            <person name="Ma J."/>
        </authorList>
    </citation>
    <scope>NUCLEOTIDE SEQUENCE [LARGE SCALE GENOMIC DNA]</scope>
    <source>
        <strain evidence="2">CGMCC 1.15420</strain>
    </source>
</reference>
<keyword evidence="2" id="KW-1185">Reference proteome</keyword>
<dbReference type="Proteomes" id="UP000608420">
    <property type="component" value="Unassembled WGS sequence"/>
</dbReference>
<comment type="caution">
    <text evidence="1">The sequence shown here is derived from an EMBL/GenBank/DDBJ whole genome shotgun (WGS) entry which is preliminary data.</text>
</comment>
<sequence>MPFFVAIALVTDIFDRYKGRSATESTLTDIDVRVRVIRPEQGAVHIFGHAWVRKRGVSKSEDRLMRQLVS</sequence>
<protein>
    <submittedName>
        <fullName evidence="1">Uncharacterized protein</fullName>
    </submittedName>
</protein>
<evidence type="ECO:0000313" key="1">
    <source>
        <dbReference type="EMBL" id="GGF98533.1"/>
    </source>
</evidence>
<organism evidence="1 2">
    <name type="scientific">Paenibacillus aceti</name>
    <dbReference type="NCBI Taxonomy" id="1820010"/>
    <lineage>
        <taxon>Bacteria</taxon>
        <taxon>Bacillati</taxon>
        <taxon>Bacillota</taxon>
        <taxon>Bacilli</taxon>
        <taxon>Bacillales</taxon>
        <taxon>Paenibacillaceae</taxon>
        <taxon>Paenibacillus</taxon>
    </lineage>
</organism>